<gene>
    <name evidence="2" type="ORF">N0V93_003084</name>
</gene>
<organism evidence="2 3">
    <name type="scientific">Gnomoniopsis smithogilvyi</name>
    <dbReference type="NCBI Taxonomy" id="1191159"/>
    <lineage>
        <taxon>Eukaryota</taxon>
        <taxon>Fungi</taxon>
        <taxon>Dikarya</taxon>
        <taxon>Ascomycota</taxon>
        <taxon>Pezizomycotina</taxon>
        <taxon>Sordariomycetes</taxon>
        <taxon>Sordariomycetidae</taxon>
        <taxon>Diaporthales</taxon>
        <taxon>Gnomoniaceae</taxon>
        <taxon>Gnomoniopsis</taxon>
    </lineage>
</organism>
<evidence type="ECO:0000313" key="2">
    <source>
        <dbReference type="EMBL" id="KAJ4393868.1"/>
    </source>
</evidence>
<feature type="compositionally biased region" description="Polar residues" evidence="1">
    <location>
        <begin position="193"/>
        <end position="203"/>
    </location>
</feature>
<evidence type="ECO:0000256" key="1">
    <source>
        <dbReference type="SAM" id="MobiDB-lite"/>
    </source>
</evidence>
<sequence>MSALRGAAQEKASGNSLLTEANVHPQGQANLLSRSHTVLVKYPGCWPLFEGNGSGKVCTIISQRHPAPSTWQDKLRKRVMGLLNLFRRLWRFFHPQWTAMTPKQIKEIDRAVAESMAKGSFTTRYPPTPAPPTADELWTGATGASEYAYAESRDSYMPPLRNETARLWSMSSRGGVSVSSSRGRDSGYAEQRPPSSRKYTPSPQQQQYYGAYNQQWGGYEPEPYYYDEHQLQYPRPQYPPASYYPDGGYSRAYVPPVGQGDGIVAGEPVNAPF</sequence>
<proteinExistence type="predicted"/>
<name>A0A9W9CZP2_9PEZI</name>
<feature type="region of interest" description="Disordered" evidence="1">
    <location>
        <begin position="171"/>
        <end position="205"/>
    </location>
</feature>
<evidence type="ECO:0000313" key="3">
    <source>
        <dbReference type="Proteomes" id="UP001140453"/>
    </source>
</evidence>
<reference evidence="2" key="1">
    <citation type="submission" date="2022-10" db="EMBL/GenBank/DDBJ databases">
        <title>Tapping the CABI collections for fungal endophytes: first genome assemblies for Collariella, Neodidymelliopsis, Ascochyta clinopodiicola, Didymella pomorum, Didymosphaeria variabile, Neocosmospora piperis and Neocucurbitaria cava.</title>
        <authorList>
            <person name="Hill R."/>
        </authorList>
    </citation>
    <scope>NUCLEOTIDE SEQUENCE</scope>
    <source>
        <strain evidence="2">IMI 355082</strain>
    </source>
</reference>
<dbReference type="AlphaFoldDB" id="A0A9W9CZP2"/>
<keyword evidence="3" id="KW-1185">Reference proteome</keyword>
<accession>A0A9W9CZP2</accession>
<dbReference type="EMBL" id="JAPEVB010000002">
    <property type="protein sequence ID" value="KAJ4393868.1"/>
    <property type="molecule type" value="Genomic_DNA"/>
</dbReference>
<feature type="compositionally biased region" description="Low complexity" evidence="1">
    <location>
        <begin position="171"/>
        <end position="181"/>
    </location>
</feature>
<comment type="caution">
    <text evidence="2">The sequence shown here is derived from an EMBL/GenBank/DDBJ whole genome shotgun (WGS) entry which is preliminary data.</text>
</comment>
<dbReference type="Proteomes" id="UP001140453">
    <property type="component" value="Unassembled WGS sequence"/>
</dbReference>
<protein>
    <submittedName>
        <fullName evidence="2">Uncharacterized protein</fullName>
    </submittedName>
</protein>